<dbReference type="PANTHER" id="PTHR11645:SF49">
    <property type="entry name" value="PYRROLINE-5-CARBOXYLATE REDUCTASE 1"/>
    <property type="match status" value="1"/>
</dbReference>
<gene>
    <name evidence="6" type="primary">proC</name>
    <name evidence="12" type="ORF">LQ50_03490</name>
</gene>
<dbReference type="SUPFAM" id="SSF48179">
    <property type="entry name" value="6-phosphogluconate dehydrogenase C-terminal domain-like"/>
    <property type="match status" value="1"/>
</dbReference>
<comment type="similarity">
    <text evidence="1 6 9">Belongs to the pyrroline-5-carboxylate reductase family.</text>
</comment>
<evidence type="ECO:0000256" key="8">
    <source>
        <dbReference type="PIRSR" id="PIRSR000193-1"/>
    </source>
</evidence>
<keyword evidence="13" id="KW-1185">Reference proteome</keyword>
<dbReference type="SUPFAM" id="SSF51735">
    <property type="entry name" value="NAD(P)-binding Rossmann-fold domains"/>
    <property type="match status" value="1"/>
</dbReference>
<dbReference type="UniPathway" id="UPA00098">
    <property type="reaction ID" value="UER00361"/>
</dbReference>
<comment type="function">
    <text evidence="5 6">Catalyzes the reduction of 1-pyrroline-5-carboxylate (PCA) to L-proline.</text>
</comment>
<proteinExistence type="inferred from homology"/>
<dbReference type="InterPro" id="IPR008927">
    <property type="entry name" value="6-PGluconate_DH-like_C_sf"/>
</dbReference>
<dbReference type="HAMAP" id="MF_01925">
    <property type="entry name" value="P5C_reductase"/>
    <property type="match status" value="1"/>
</dbReference>
<dbReference type="Gene3D" id="1.10.3730.10">
    <property type="entry name" value="ProC C-terminal domain-like"/>
    <property type="match status" value="1"/>
</dbReference>
<evidence type="ECO:0000256" key="2">
    <source>
        <dbReference type="ARBA" id="ARBA00022650"/>
    </source>
</evidence>
<keyword evidence="6 9" id="KW-0028">Amino-acid biosynthesis</keyword>
<dbReference type="eggNOG" id="COG0345">
    <property type="taxonomic scope" value="Bacteria"/>
</dbReference>
<evidence type="ECO:0000256" key="3">
    <source>
        <dbReference type="ARBA" id="ARBA00022857"/>
    </source>
</evidence>
<keyword evidence="2 6" id="KW-0641">Proline biosynthesis</keyword>
<comment type="catalytic activity">
    <reaction evidence="6">
        <text>L-proline + NAD(+) = (S)-1-pyrroline-5-carboxylate + NADH + 2 H(+)</text>
        <dbReference type="Rhea" id="RHEA:14105"/>
        <dbReference type="ChEBI" id="CHEBI:15378"/>
        <dbReference type="ChEBI" id="CHEBI:17388"/>
        <dbReference type="ChEBI" id="CHEBI:57540"/>
        <dbReference type="ChEBI" id="CHEBI:57945"/>
        <dbReference type="ChEBI" id="CHEBI:60039"/>
        <dbReference type="EC" id="1.5.1.2"/>
    </reaction>
</comment>
<comment type="pathway">
    <text evidence="6 9">Amino-acid biosynthesis; L-proline biosynthesis; L-proline from L-glutamate 5-semialdehyde: step 1/1.</text>
</comment>
<dbReference type="Gene3D" id="3.40.50.720">
    <property type="entry name" value="NAD(P)-binding Rossmann-like Domain"/>
    <property type="match status" value="1"/>
</dbReference>
<evidence type="ECO:0000256" key="4">
    <source>
        <dbReference type="ARBA" id="ARBA00023002"/>
    </source>
</evidence>
<dbReference type="InterPro" id="IPR036291">
    <property type="entry name" value="NAD(P)-bd_dom_sf"/>
</dbReference>
<comment type="subcellular location">
    <subcellularLocation>
        <location evidence="6">Cytoplasm</location>
    </subcellularLocation>
</comment>
<reference evidence="12 13" key="1">
    <citation type="submission" date="2014-09" db="EMBL/GenBank/DDBJ databases">
        <title>Genome sequencing and annotation of Bacillus Okhensis strain Kh10-101T.</title>
        <authorList>
            <person name="Prakash J.S."/>
        </authorList>
    </citation>
    <scope>NUCLEOTIDE SEQUENCE [LARGE SCALE GENOMIC DNA]</scope>
    <source>
        <strain evidence="13">Kh10-101T</strain>
    </source>
</reference>
<evidence type="ECO:0000256" key="9">
    <source>
        <dbReference type="RuleBase" id="RU003903"/>
    </source>
</evidence>
<keyword evidence="4 6" id="KW-0560">Oxidoreductase</keyword>
<feature type="domain" description="Pyrroline-5-carboxylate reductase dimerisation" evidence="11">
    <location>
        <begin position="162"/>
        <end position="265"/>
    </location>
</feature>
<dbReference type="InterPro" id="IPR029036">
    <property type="entry name" value="P5CR_dimer"/>
</dbReference>
<dbReference type="EC" id="1.5.1.2" evidence="6 7"/>
<dbReference type="OrthoDB" id="9805754at2"/>
<dbReference type="PANTHER" id="PTHR11645">
    <property type="entry name" value="PYRROLINE-5-CARBOXYLATE REDUCTASE"/>
    <property type="match status" value="1"/>
</dbReference>
<dbReference type="Pfam" id="PF14748">
    <property type="entry name" value="P5CR_dimer"/>
    <property type="match status" value="1"/>
</dbReference>
<dbReference type="GO" id="GO:0055129">
    <property type="term" value="P:L-proline biosynthetic process"/>
    <property type="evidence" value="ECO:0007669"/>
    <property type="project" value="UniProtKB-UniRule"/>
</dbReference>
<dbReference type="NCBIfam" id="TIGR00112">
    <property type="entry name" value="proC"/>
    <property type="match status" value="1"/>
</dbReference>
<organism evidence="12 13">
    <name type="scientific">Halalkalibacter okhensis</name>
    <dbReference type="NCBI Taxonomy" id="333138"/>
    <lineage>
        <taxon>Bacteria</taxon>
        <taxon>Bacillati</taxon>
        <taxon>Bacillota</taxon>
        <taxon>Bacilli</taxon>
        <taxon>Bacillales</taxon>
        <taxon>Bacillaceae</taxon>
        <taxon>Halalkalibacter</taxon>
    </lineage>
</organism>
<name>A0A0B0IFF9_9BACI</name>
<accession>A0A0B0IFF9</accession>
<dbReference type="Proteomes" id="UP000030832">
    <property type="component" value="Unassembled WGS sequence"/>
</dbReference>
<dbReference type="STRING" id="333138.LQ50_03490"/>
<protein>
    <recommendedName>
        <fullName evidence="6 7">Pyrroline-5-carboxylate reductase</fullName>
        <shortName evidence="6">P5C reductase</shortName>
        <shortName evidence="6">P5CR</shortName>
        <ecNumber evidence="6 7">1.5.1.2</ecNumber>
    </recommendedName>
    <alternativeName>
        <fullName evidence="6">PCA reductase</fullName>
    </alternativeName>
</protein>
<evidence type="ECO:0000313" key="13">
    <source>
        <dbReference type="Proteomes" id="UP000030832"/>
    </source>
</evidence>
<evidence type="ECO:0000256" key="1">
    <source>
        <dbReference type="ARBA" id="ARBA00005525"/>
    </source>
</evidence>
<dbReference type="AlphaFoldDB" id="A0A0B0IFF9"/>
<evidence type="ECO:0000256" key="7">
    <source>
        <dbReference type="NCBIfam" id="TIGR00112"/>
    </source>
</evidence>
<evidence type="ECO:0000259" key="11">
    <source>
        <dbReference type="Pfam" id="PF14748"/>
    </source>
</evidence>
<feature type="binding site" evidence="8">
    <location>
        <begin position="70"/>
        <end position="73"/>
    </location>
    <ligand>
        <name>NADP(+)</name>
        <dbReference type="ChEBI" id="CHEBI:58349"/>
    </ligand>
</feature>
<dbReference type="InterPro" id="IPR053790">
    <property type="entry name" value="P5CR-like_CS"/>
</dbReference>
<keyword evidence="6" id="KW-0963">Cytoplasm</keyword>
<dbReference type="InterPro" id="IPR000304">
    <property type="entry name" value="Pyrroline-COOH_reductase"/>
</dbReference>
<dbReference type="EMBL" id="JRJU01000003">
    <property type="protein sequence ID" value="KHF41313.1"/>
    <property type="molecule type" value="Genomic_DNA"/>
</dbReference>
<evidence type="ECO:0000256" key="5">
    <source>
        <dbReference type="ARBA" id="ARBA00058118"/>
    </source>
</evidence>
<sequence length="268" mass="28713">MKRVHLLFIGAGPMAEAIFAGVLQHRPEMAITVSNNKDTNRLEQLKNHYNIETTSNWKETVTEVDVIVLACPPSAHPDVLEQLHPLLKKDQLIVTVAAGIGPSSLEAALPKGTATAWLMPNTSADVGKSMSIYAFGEDVTEEHKKVFTSIASAIGHAQELTEEQVHNLTAVTGSAPAFLYYFVEALEQAATSYGITSEQARKLVIEMVIGSAAMLEKYRDPKGLRANVTSPGGATAAGIASLDENGFTDSLMKAIHATNKRAKELGSS</sequence>
<dbReference type="GO" id="GO:0004735">
    <property type="term" value="F:pyrroline-5-carboxylate reductase activity"/>
    <property type="evidence" value="ECO:0007669"/>
    <property type="project" value="UniProtKB-UniRule"/>
</dbReference>
<evidence type="ECO:0000259" key="10">
    <source>
        <dbReference type="Pfam" id="PF03807"/>
    </source>
</evidence>
<dbReference type="PIRSF" id="PIRSF000193">
    <property type="entry name" value="Pyrrol-5-carb_rd"/>
    <property type="match status" value="1"/>
</dbReference>
<dbReference type="InterPro" id="IPR028939">
    <property type="entry name" value="P5C_Rdtase_cat_N"/>
</dbReference>
<dbReference type="RefSeq" id="WP_034626181.1">
    <property type="nucleotide sequence ID" value="NZ_JRJU01000003.1"/>
</dbReference>
<comment type="catalytic activity">
    <reaction evidence="6 9">
        <text>L-proline + NADP(+) = (S)-1-pyrroline-5-carboxylate + NADPH + 2 H(+)</text>
        <dbReference type="Rhea" id="RHEA:14109"/>
        <dbReference type="ChEBI" id="CHEBI:15378"/>
        <dbReference type="ChEBI" id="CHEBI:17388"/>
        <dbReference type="ChEBI" id="CHEBI:57783"/>
        <dbReference type="ChEBI" id="CHEBI:58349"/>
        <dbReference type="ChEBI" id="CHEBI:60039"/>
        <dbReference type="EC" id="1.5.1.2"/>
    </reaction>
</comment>
<comment type="caution">
    <text evidence="12">The sequence shown here is derived from an EMBL/GenBank/DDBJ whole genome shotgun (WGS) entry which is preliminary data.</text>
</comment>
<dbReference type="Pfam" id="PF03807">
    <property type="entry name" value="F420_oxidored"/>
    <property type="match status" value="1"/>
</dbReference>
<dbReference type="GO" id="GO:0005737">
    <property type="term" value="C:cytoplasm"/>
    <property type="evidence" value="ECO:0007669"/>
    <property type="project" value="UniProtKB-SubCell"/>
</dbReference>
<feature type="binding site" evidence="8">
    <location>
        <begin position="9"/>
        <end position="14"/>
    </location>
    <ligand>
        <name>NADP(+)</name>
        <dbReference type="ChEBI" id="CHEBI:58349"/>
    </ligand>
</feature>
<dbReference type="FunFam" id="1.10.3730.10:FF:000001">
    <property type="entry name" value="Pyrroline-5-carboxylate reductase"/>
    <property type="match status" value="1"/>
</dbReference>
<evidence type="ECO:0000313" key="12">
    <source>
        <dbReference type="EMBL" id="KHF41313.1"/>
    </source>
</evidence>
<evidence type="ECO:0000256" key="6">
    <source>
        <dbReference type="HAMAP-Rule" id="MF_01925"/>
    </source>
</evidence>
<feature type="domain" description="Pyrroline-5-carboxylate reductase catalytic N-terminal" evidence="10">
    <location>
        <begin position="8"/>
        <end position="99"/>
    </location>
</feature>
<dbReference type="PROSITE" id="PS00521">
    <property type="entry name" value="P5CR"/>
    <property type="match status" value="1"/>
</dbReference>
<keyword evidence="3 6" id="KW-0521">NADP</keyword>